<name>A0A7S1EUX2_9RHOD</name>
<sequence length="136" mass="14946">MREGELLRAAAEAKASKTRGESLSMPGMLSAARSGLLFETKNDVSRMDESERIARQNSRLNSMMLSRMASGDAEAVSDSSLSDIDKCGELPAPSVPSVESENLVRSHTTSYSCRPSSEELVRRRASMRSTRSVRFR</sequence>
<proteinExistence type="predicted"/>
<feature type="region of interest" description="Disordered" evidence="1">
    <location>
        <begin position="69"/>
        <end position="136"/>
    </location>
</feature>
<accession>A0A7S1EUX2</accession>
<organism evidence="2">
    <name type="scientific">Timspurckia oligopyrenoides</name>
    <dbReference type="NCBI Taxonomy" id="708627"/>
    <lineage>
        <taxon>Eukaryota</taxon>
        <taxon>Rhodophyta</taxon>
        <taxon>Bangiophyceae</taxon>
        <taxon>Porphyridiales</taxon>
        <taxon>Porphyridiaceae</taxon>
        <taxon>Timspurckia</taxon>
    </lineage>
</organism>
<evidence type="ECO:0000256" key="1">
    <source>
        <dbReference type="SAM" id="MobiDB-lite"/>
    </source>
</evidence>
<feature type="region of interest" description="Disordered" evidence="1">
    <location>
        <begin position="1"/>
        <end position="26"/>
    </location>
</feature>
<dbReference type="EMBL" id="HBFP01013570">
    <property type="protein sequence ID" value="CAD8825407.1"/>
    <property type="molecule type" value="Transcribed_RNA"/>
</dbReference>
<feature type="compositionally biased region" description="Basic residues" evidence="1">
    <location>
        <begin position="123"/>
        <end position="136"/>
    </location>
</feature>
<reference evidence="2" key="1">
    <citation type="submission" date="2021-01" db="EMBL/GenBank/DDBJ databases">
        <authorList>
            <person name="Corre E."/>
            <person name="Pelletier E."/>
            <person name="Niang G."/>
            <person name="Scheremetjew M."/>
            <person name="Finn R."/>
            <person name="Kale V."/>
            <person name="Holt S."/>
            <person name="Cochrane G."/>
            <person name="Meng A."/>
            <person name="Brown T."/>
            <person name="Cohen L."/>
        </authorList>
    </citation>
    <scope>NUCLEOTIDE SEQUENCE</scope>
    <source>
        <strain evidence="2">CCMP3278</strain>
    </source>
</reference>
<dbReference type="AlphaFoldDB" id="A0A7S1EUX2"/>
<protein>
    <submittedName>
        <fullName evidence="2">Uncharacterized protein</fullName>
    </submittedName>
</protein>
<evidence type="ECO:0000313" key="2">
    <source>
        <dbReference type="EMBL" id="CAD8825407.1"/>
    </source>
</evidence>
<feature type="compositionally biased region" description="Polar residues" evidence="1">
    <location>
        <begin position="97"/>
        <end position="115"/>
    </location>
</feature>
<gene>
    <name evidence="2" type="ORF">TOLI1172_LOCUS9806</name>
</gene>